<keyword evidence="3" id="KW-1185">Reference proteome</keyword>
<keyword evidence="1" id="KW-0812">Transmembrane</keyword>
<keyword evidence="1" id="KW-1133">Transmembrane helix</keyword>
<dbReference type="EMBL" id="JAKIKS010000212">
    <property type="protein sequence ID" value="MCL1127781.1"/>
    <property type="molecule type" value="Genomic_DNA"/>
</dbReference>
<evidence type="ECO:0008006" key="4">
    <source>
        <dbReference type="Google" id="ProtNLM"/>
    </source>
</evidence>
<feature type="transmembrane region" description="Helical" evidence="1">
    <location>
        <begin position="20"/>
        <end position="41"/>
    </location>
</feature>
<proteinExistence type="predicted"/>
<protein>
    <recommendedName>
        <fullName evidence="4">AEC family transporter</fullName>
    </recommendedName>
</protein>
<organism evidence="2 3">
    <name type="scientific">Shewanella surugensis</name>
    <dbReference type="NCBI Taxonomy" id="212020"/>
    <lineage>
        <taxon>Bacteria</taxon>
        <taxon>Pseudomonadati</taxon>
        <taxon>Pseudomonadota</taxon>
        <taxon>Gammaproteobacteria</taxon>
        <taxon>Alteromonadales</taxon>
        <taxon>Shewanellaceae</taxon>
        <taxon>Shewanella</taxon>
    </lineage>
</organism>
<evidence type="ECO:0000313" key="3">
    <source>
        <dbReference type="Proteomes" id="UP001203423"/>
    </source>
</evidence>
<evidence type="ECO:0000313" key="2">
    <source>
        <dbReference type="EMBL" id="MCL1127781.1"/>
    </source>
</evidence>
<dbReference type="RefSeq" id="WP_248943214.1">
    <property type="nucleotide sequence ID" value="NZ_JAKIKS010000212.1"/>
</dbReference>
<evidence type="ECO:0000256" key="1">
    <source>
        <dbReference type="SAM" id="Phobius"/>
    </source>
</evidence>
<feature type="transmembrane region" description="Helical" evidence="1">
    <location>
        <begin position="98"/>
        <end position="119"/>
    </location>
</feature>
<sequence>MFLFLNMYQADLKTSFDITSLIAFDVPVLSVYAVGFGLWRLMPFRSTWQTKGIGGNRHEDKGVGQPIRLKQAEISSMATSGVYALACSYSNTVLLNNIVLSIGLGLLVNLSGIQLWSFLQTGLALLAKPALTCALFVLGANLCSYKIREEWIPALWASLVKLLLLPSLVYVFGHEILYMDSTSLSVVVLIAEI</sequence>
<gene>
    <name evidence="2" type="ORF">L2764_25775</name>
</gene>
<reference evidence="2 3" key="1">
    <citation type="submission" date="2022-01" db="EMBL/GenBank/DDBJ databases">
        <title>Whole genome-based taxonomy of the Shewanellaceae.</title>
        <authorList>
            <person name="Martin-Rodriguez A.J."/>
        </authorList>
    </citation>
    <scope>NUCLEOTIDE SEQUENCE [LARGE SCALE GENOMIC DNA]</scope>
    <source>
        <strain evidence="2 3">DSM 17177</strain>
    </source>
</reference>
<dbReference type="Proteomes" id="UP001203423">
    <property type="component" value="Unassembled WGS sequence"/>
</dbReference>
<comment type="caution">
    <text evidence="2">The sequence shown here is derived from an EMBL/GenBank/DDBJ whole genome shotgun (WGS) entry which is preliminary data.</text>
</comment>
<accession>A0ABT0LJB5</accession>
<keyword evidence="1" id="KW-0472">Membrane</keyword>
<feature type="transmembrane region" description="Helical" evidence="1">
    <location>
        <begin position="125"/>
        <end position="143"/>
    </location>
</feature>
<name>A0ABT0LJB5_9GAMM</name>
<feature type="transmembrane region" description="Helical" evidence="1">
    <location>
        <begin position="155"/>
        <end position="173"/>
    </location>
</feature>